<evidence type="ECO:0000313" key="2">
    <source>
        <dbReference type="EMBL" id="PWI73186.1"/>
    </source>
</evidence>
<comment type="caution">
    <text evidence="2">The sequence shown here is derived from an EMBL/GenBank/DDBJ whole genome shotgun (WGS) entry which is preliminary data.</text>
</comment>
<feature type="transmembrane region" description="Helical" evidence="1">
    <location>
        <begin position="40"/>
        <end position="60"/>
    </location>
</feature>
<name>A0A2U3EF97_PURLI</name>
<dbReference type="Proteomes" id="UP000245956">
    <property type="component" value="Unassembled WGS sequence"/>
</dbReference>
<organism evidence="2 3">
    <name type="scientific">Purpureocillium lilacinum</name>
    <name type="common">Paecilomyces lilacinus</name>
    <dbReference type="NCBI Taxonomy" id="33203"/>
    <lineage>
        <taxon>Eukaryota</taxon>
        <taxon>Fungi</taxon>
        <taxon>Dikarya</taxon>
        <taxon>Ascomycota</taxon>
        <taxon>Pezizomycotina</taxon>
        <taxon>Sordariomycetes</taxon>
        <taxon>Hypocreomycetidae</taxon>
        <taxon>Hypocreales</taxon>
        <taxon>Ophiocordycipitaceae</taxon>
        <taxon>Purpureocillium</taxon>
    </lineage>
</organism>
<evidence type="ECO:0000256" key="1">
    <source>
        <dbReference type="SAM" id="Phobius"/>
    </source>
</evidence>
<dbReference type="AlphaFoldDB" id="A0A2U3EF97"/>
<keyword evidence="1" id="KW-0812">Transmembrane</keyword>
<proteinExistence type="predicted"/>
<protein>
    <submittedName>
        <fullName evidence="2">Uncharacterized protein</fullName>
    </submittedName>
</protein>
<accession>A0A2U3EF97</accession>
<feature type="transmembrane region" description="Helical" evidence="1">
    <location>
        <begin position="13"/>
        <end position="33"/>
    </location>
</feature>
<gene>
    <name evidence="2" type="ORF">PCL_10201</name>
</gene>
<reference evidence="2 3" key="1">
    <citation type="journal article" date="2016" name="Front. Microbiol.">
        <title>Genome and transcriptome sequences reveal the specific parasitism of the nematophagous Purpureocillium lilacinum 36-1.</title>
        <authorList>
            <person name="Xie J."/>
            <person name="Li S."/>
            <person name="Mo C."/>
            <person name="Xiao X."/>
            <person name="Peng D."/>
            <person name="Wang G."/>
            <person name="Xiao Y."/>
        </authorList>
    </citation>
    <scope>NUCLEOTIDE SEQUENCE [LARGE SCALE GENOMIC DNA]</scope>
    <source>
        <strain evidence="2 3">36-1</strain>
    </source>
</reference>
<evidence type="ECO:0000313" key="3">
    <source>
        <dbReference type="Proteomes" id="UP000245956"/>
    </source>
</evidence>
<dbReference type="EMBL" id="LCWV01000005">
    <property type="protein sequence ID" value="PWI73186.1"/>
    <property type="molecule type" value="Genomic_DNA"/>
</dbReference>
<sequence length="77" mass="8061">MAEASHPLLERKIVGFVITSGTTASLLAGWLAGSSSPTRPLLIAVAAVVVALTSHNAIAFPPLRLPNILPHHFLQPC</sequence>
<keyword evidence="1" id="KW-1133">Transmembrane helix</keyword>
<keyword evidence="1" id="KW-0472">Membrane</keyword>